<organism evidence="13 16">
    <name type="scientific">Mobiluncus mulieris</name>
    <dbReference type="NCBI Taxonomy" id="2052"/>
    <lineage>
        <taxon>Bacteria</taxon>
        <taxon>Bacillati</taxon>
        <taxon>Actinomycetota</taxon>
        <taxon>Actinomycetes</taxon>
        <taxon>Actinomycetales</taxon>
        <taxon>Actinomycetaceae</taxon>
        <taxon>Mobiluncus</taxon>
    </lineage>
</organism>
<evidence type="ECO:0000256" key="9">
    <source>
        <dbReference type="PIRNR" id="PIRNR000804"/>
    </source>
</evidence>
<evidence type="ECO:0000256" key="8">
    <source>
        <dbReference type="ARBA" id="ARBA00023125"/>
    </source>
</evidence>
<evidence type="ECO:0000256" key="2">
    <source>
        <dbReference type="ARBA" id="ARBA00010752"/>
    </source>
</evidence>
<dbReference type="Pfam" id="PF02768">
    <property type="entry name" value="DNA_pol3_beta_3"/>
    <property type="match status" value="1"/>
</dbReference>
<dbReference type="GO" id="GO:0006271">
    <property type="term" value="P:DNA strand elongation involved in DNA replication"/>
    <property type="evidence" value="ECO:0007669"/>
    <property type="project" value="TreeGrafter"/>
</dbReference>
<dbReference type="GO" id="GO:0003677">
    <property type="term" value="F:DNA binding"/>
    <property type="evidence" value="ECO:0007669"/>
    <property type="project" value="UniProtKB-UniRule"/>
</dbReference>
<gene>
    <name evidence="13" type="primary">dnaN</name>
    <name evidence="13" type="ORF">HHJ74_07640</name>
    <name evidence="14" type="ORF">NCTC11819_00864</name>
</gene>
<reference evidence="13 16" key="2">
    <citation type="submission" date="2020-04" db="EMBL/GenBank/DDBJ databases">
        <title>Antimicrobial susceptibility and clonality of vaginal-derived multi-drug resistant Mobiluncus isolates in China.</title>
        <authorList>
            <person name="Zhang X."/>
        </authorList>
    </citation>
    <scope>NUCLEOTIDE SEQUENCE [LARGE SCALE GENOMIC DNA]</scope>
    <source>
        <strain evidence="13 16">7</strain>
    </source>
</reference>
<dbReference type="EMBL" id="UGGQ01000006">
    <property type="protein sequence ID" value="STO16298.1"/>
    <property type="molecule type" value="Genomic_DNA"/>
</dbReference>
<dbReference type="OrthoDB" id="468978at2"/>
<dbReference type="GO" id="GO:0009360">
    <property type="term" value="C:DNA polymerase III complex"/>
    <property type="evidence" value="ECO:0007669"/>
    <property type="project" value="InterPro"/>
</dbReference>
<evidence type="ECO:0000313" key="16">
    <source>
        <dbReference type="Proteomes" id="UP000582487"/>
    </source>
</evidence>
<feature type="domain" description="DNA polymerase III beta sliding clamp central" evidence="11">
    <location>
        <begin position="130"/>
        <end position="249"/>
    </location>
</feature>
<dbReference type="SUPFAM" id="SSF55979">
    <property type="entry name" value="DNA clamp"/>
    <property type="match status" value="3"/>
</dbReference>
<dbReference type="PANTHER" id="PTHR30478">
    <property type="entry name" value="DNA POLYMERASE III SUBUNIT BETA"/>
    <property type="match status" value="1"/>
</dbReference>
<dbReference type="RefSeq" id="WP_004572096.1">
    <property type="nucleotide sequence ID" value="NZ_CAMPNB010000020.1"/>
</dbReference>
<dbReference type="EMBL" id="JABCUV010000008">
    <property type="protein sequence ID" value="NMW93564.1"/>
    <property type="molecule type" value="Genomic_DNA"/>
</dbReference>
<feature type="domain" description="DNA polymerase III beta sliding clamp C-terminal" evidence="12">
    <location>
        <begin position="251"/>
        <end position="378"/>
    </location>
</feature>
<sequence>MELILNREVLAEAVAWSSRTISQRPAVPVMAGVHIAATSAGVEFASYDYNVSARVTVEPLELITEGTVVVDGKLLSETARALPNKISEVSFKTEDNYLHITCGSFHQQLLVMPEEDYPQLPQLPQVVGQVDAEVFSHSISQVSIAASRDETLPLLTGISLEIRPEKLCVLATDRYRMALKEIPWQATNPQINQDLVVKAKNIADAAKNIASSGSISLAVDGEDESSALVGLSAGGRLFTSQVNDGNYPDVRRIFPEPINIVAVVKVSDFVAAAKRVAIVSANLSNQQITLSFTQGTLEFRAGSGGENTATDAIPVQLNGADISVSFNSRMLIEGLSVVDEPYVRLSFKDETKPVIITGQKEETGDDSLDFQYLIMPIRTAI</sequence>
<dbReference type="Pfam" id="PF02767">
    <property type="entry name" value="DNA_pol3_beta_2"/>
    <property type="match status" value="1"/>
</dbReference>
<evidence type="ECO:0000256" key="5">
    <source>
        <dbReference type="ARBA" id="ARBA00022695"/>
    </source>
</evidence>
<keyword evidence="6 9" id="KW-0235">DNA replication</keyword>
<dbReference type="InterPro" id="IPR001001">
    <property type="entry name" value="DNA_polIII_beta"/>
</dbReference>
<dbReference type="SMART" id="SM00480">
    <property type="entry name" value="POL3Bc"/>
    <property type="match status" value="1"/>
</dbReference>
<accession>A0A2J9KNC3</accession>
<evidence type="ECO:0000259" key="11">
    <source>
        <dbReference type="Pfam" id="PF02767"/>
    </source>
</evidence>
<evidence type="ECO:0000256" key="1">
    <source>
        <dbReference type="ARBA" id="ARBA00004496"/>
    </source>
</evidence>
<evidence type="ECO:0000256" key="3">
    <source>
        <dbReference type="ARBA" id="ARBA00022490"/>
    </source>
</evidence>
<name>A0A2J9KNC3_9ACTO</name>
<dbReference type="CDD" id="cd00140">
    <property type="entry name" value="beta_clamp"/>
    <property type="match status" value="1"/>
</dbReference>
<dbReference type="PANTHER" id="PTHR30478:SF0">
    <property type="entry name" value="BETA SLIDING CLAMP"/>
    <property type="match status" value="1"/>
</dbReference>
<dbReference type="InterPro" id="IPR022635">
    <property type="entry name" value="DNA_polIII_beta_C"/>
</dbReference>
<dbReference type="Proteomes" id="UP000255284">
    <property type="component" value="Unassembled WGS sequence"/>
</dbReference>
<dbReference type="Gene3D" id="3.10.150.10">
    <property type="entry name" value="DNA Polymerase III, subunit A, domain 2"/>
    <property type="match status" value="3"/>
</dbReference>
<comment type="similarity">
    <text evidence="2 9">Belongs to the beta sliding clamp family.</text>
</comment>
<keyword evidence="3 9" id="KW-0963">Cytoplasm</keyword>
<dbReference type="InterPro" id="IPR022634">
    <property type="entry name" value="DNA_polIII_beta_N"/>
</dbReference>
<dbReference type="InterPro" id="IPR046938">
    <property type="entry name" value="DNA_clamp_sf"/>
</dbReference>
<dbReference type="GeneID" id="61169060"/>
<keyword evidence="5 9" id="KW-0548">Nucleotidyltransferase</keyword>
<comment type="subunit">
    <text evidence="9">Forms a ring-shaped head-to-tail homodimer around DNA.</text>
</comment>
<evidence type="ECO:0000313" key="14">
    <source>
        <dbReference type="EMBL" id="STO16298.1"/>
    </source>
</evidence>
<dbReference type="AlphaFoldDB" id="A0A2J9KNC3"/>
<reference evidence="14 15" key="1">
    <citation type="submission" date="2018-06" db="EMBL/GenBank/DDBJ databases">
        <authorList>
            <consortium name="Pathogen Informatics"/>
            <person name="Doyle S."/>
        </authorList>
    </citation>
    <scope>NUCLEOTIDE SEQUENCE [LARGE SCALE GENOMIC DNA]</scope>
    <source>
        <strain evidence="14 15">NCTC11819</strain>
    </source>
</reference>
<dbReference type="NCBIfam" id="TIGR00663">
    <property type="entry name" value="dnan"/>
    <property type="match status" value="1"/>
</dbReference>
<comment type="subcellular location">
    <subcellularLocation>
        <location evidence="1 9">Cytoplasm</location>
    </subcellularLocation>
</comment>
<dbReference type="GO" id="GO:0003887">
    <property type="term" value="F:DNA-directed DNA polymerase activity"/>
    <property type="evidence" value="ECO:0007669"/>
    <property type="project" value="UniProtKB-UniRule"/>
</dbReference>
<proteinExistence type="inferred from homology"/>
<keyword evidence="4 9" id="KW-0808">Transferase</keyword>
<evidence type="ECO:0000256" key="7">
    <source>
        <dbReference type="ARBA" id="ARBA00022932"/>
    </source>
</evidence>
<dbReference type="Pfam" id="PF00712">
    <property type="entry name" value="DNA_pol3_beta"/>
    <property type="match status" value="1"/>
</dbReference>
<evidence type="ECO:0000259" key="12">
    <source>
        <dbReference type="Pfam" id="PF02768"/>
    </source>
</evidence>
<evidence type="ECO:0000313" key="13">
    <source>
        <dbReference type="EMBL" id="NMW93564.1"/>
    </source>
</evidence>
<dbReference type="PIRSF" id="PIRSF000804">
    <property type="entry name" value="DNA_pol_III_b"/>
    <property type="match status" value="1"/>
</dbReference>
<comment type="caution">
    <text evidence="13">The sequence shown here is derived from an EMBL/GenBank/DDBJ whole genome shotgun (WGS) entry which is preliminary data.</text>
</comment>
<dbReference type="Proteomes" id="UP000582487">
    <property type="component" value="Unassembled WGS sequence"/>
</dbReference>
<protein>
    <recommendedName>
        <fullName evidence="9">Beta sliding clamp</fullName>
    </recommendedName>
</protein>
<dbReference type="InterPro" id="IPR022637">
    <property type="entry name" value="DNA_polIII_beta_cen"/>
</dbReference>
<evidence type="ECO:0000256" key="4">
    <source>
        <dbReference type="ARBA" id="ARBA00022679"/>
    </source>
</evidence>
<keyword evidence="7 9" id="KW-0239">DNA-directed DNA polymerase</keyword>
<evidence type="ECO:0000259" key="10">
    <source>
        <dbReference type="Pfam" id="PF00712"/>
    </source>
</evidence>
<dbReference type="GO" id="GO:0005737">
    <property type="term" value="C:cytoplasm"/>
    <property type="evidence" value="ECO:0007669"/>
    <property type="project" value="UniProtKB-SubCell"/>
</dbReference>
<evidence type="ECO:0000256" key="6">
    <source>
        <dbReference type="ARBA" id="ARBA00022705"/>
    </source>
</evidence>
<evidence type="ECO:0000313" key="15">
    <source>
        <dbReference type="Proteomes" id="UP000255284"/>
    </source>
</evidence>
<keyword evidence="8" id="KW-0238">DNA-binding</keyword>
<comment type="function">
    <text evidence="9">Confers DNA tethering and processivity to DNA polymerases and other proteins. Acts as a clamp, forming a ring around DNA (a reaction catalyzed by the clamp-loading complex) which diffuses in an ATP-independent manner freely and bidirectionally along dsDNA. Initially characterized for its ability to contact the catalytic subunit of DNA polymerase III (Pol III), a complex, multichain enzyme responsible for most of the replicative synthesis in bacteria; Pol III exhibits 3'-5' exonuclease proofreading activity. The beta chain is required for initiation of replication as well as for processivity of DNA replication.</text>
</comment>
<dbReference type="GO" id="GO:0008408">
    <property type="term" value="F:3'-5' exonuclease activity"/>
    <property type="evidence" value="ECO:0007669"/>
    <property type="project" value="InterPro"/>
</dbReference>
<feature type="domain" description="DNA polymerase III beta sliding clamp N-terminal" evidence="10">
    <location>
        <begin position="1"/>
        <end position="121"/>
    </location>
</feature>